<feature type="compositionally biased region" description="Acidic residues" evidence="2">
    <location>
        <begin position="1331"/>
        <end position="1346"/>
    </location>
</feature>
<accession>F6PVI4</accession>
<proteinExistence type="predicted"/>
<feature type="coiled-coil region" evidence="1">
    <location>
        <begin position="939"/>
        <end position="987"/>
    </location>
</feature>
<dbReference type="Bgee" id="ENSCJAG00000017866">
    <property type="expression patterns" value="Expressed in cerebellum and 4 other cell types or tissues"/>
</dbReference>
<feature type="coiled-coil region" evidence="1">
    <location>
        <begin position="422"/>
        <end position="578"/>
    </location>
</feature>
<feature type="coiled-coil region" evidence="1">
    <location>
        <begin position="1114"/>
        <end position="1224"/>
    </location>
</feature>
<feature type="region of interest" description="Disordered" evidence="2">
    <location>
        <begin position="139"/>
        <end position="250"/>
    </location>
</feature>
<feature type="region of interest" description="Disordered" evidence="2">
    <location>
        <begin position="1284"/>
        <end position="1360"/>
    </location>
</feature>
<organism evidence="4 5">
    <name type="scientific">Callithrix jacchus</name>
    <name type="common">White-tufted-ear marmoset</name>
    <name type="synonym">Simia Jacchus</name>
    <dbReference type="NCBI Taxonomy" id="9483"/>
    <lineage>
        <taxon>Eukaryota</taxon>
        <taxon>Metazoa</taxon>
        <taxon>Chordata</taxon>
        <taxon>Craniata</taxon>
        <taxon>Vertebrata</taxon>
        <taxon>Euteleostomi</taxon>
        <taxon>Mammalia</taxon>
        <taxon>Eutheria</taxon>
        <taxon>Euarchontoglires</taxon>
        <taxon>Primates</taxon>
        <taxon>Haplorrhini</taxon>
        <taxon>Platyrrhini</taxon>
        <taxon>Cebidae</taxon>
        <taxon>Callitrichinae</taxon>
        <taxon>Callithrix</taxon>
        <taxon>Callithrix</taxon>
    </lineage>
</organism>
<feature type="region of interest" description="Disordered" evidence="2">
    <location>
        <begin position="335"/>
        <end position="365"/>
    </location>
</feature>
<keyword evidence="3" id="KW-0472">Membrane</keyword>
<sequence>MTISRAHFEWATVGAWLAAHQVWDRKGRQNGGGGGLRALRLGGAIGGPLLRGSLALAGGRRVRGKRRGQGPALAHLSGPQAAKGPPGGAGRDLRPESAPAARWGRRPGGGGRGARVRAFGGNSPTLPFAVPIAEHDRALTPGAEGPRVQQTPRDPPPEPGDLTPPSWDSLKPESSRRCPGPAAPGAPSGRALGGIWGRAHPPAPPQHPLGAPGCWEGFRAAAGSGGRCQEARPGPAPSPALPPPCAPGSRSPGSRLRLLLWEAAAAAGAVMEAGAGTSAGAAGWSCQGPGPTVTTLGSYEASEGCERKKGQRWGSLERRGMQAMEGEVLLPALYEEEEEEEEEEVEEEEEQVQKGGSVGSLSVNKHRGLSLTETELEELRAQVLQLVAELEETRELAGQHEDDSLELQGLLEDERLASAQQAEVFTKQIQQLQGELRSLREEISLLEHEKESELKEIEQELHLAQAEIQNLRQAAEDSATEHESDIASLQEDLCRLQNELEDMERIRGDYEMEIASLRAEMEMKSSETSNSLSLSDFSGLQEELEQLRERYHFLNEEYRALQQSNSSLTGQLADLESERTQRATERWLESQPLRSMTSVESQTSEMDFLEPDPEMQLLRQQLWDAEEQMHDMKEKCQELCCELQELQHHRQVSEEEQRRLQRELKCAQNEVLRFQTSHSVTQNEELKSRLCTLQKKYDTSQDEQNELLKAQLQLQAELRQLKVMKSTLVENQSEKELLCRLQKLQLQHQNVTFEKEKLLERQQQLQEELQCHEAELQHLRDMAASFKDSKEKNTKTHAQFQEMKQLYQASKDELERQKHMYDQLEQDLLLCRLELKELKASQPIPEDKGKCTNKSQELLTKLEDLWELQLLYQGMQEEQKKLIQNQDFVLKEQLELYEELQHFKESHFQEVLENPDDSKLAKSSKCDRNKQSKLLMEQMQTLQVLYEASQAEQELLQQEQRRLLEERKRLQTDLQLCLEEMQLLQVQSPSIKMSLESYRKSYGSSMPPSNENCHDSHSTIDDNESYCKSYTSTQTRDESLLKSYDSSTSASETYEKSYCTTSNSSITYEKSYGSTSSFDTFHKSSVSSCTDDEPAEPEDTEHFEEMVAKVLIKLQAVQAMYQISQEEHSQLQEQMEKLLAKQKDLKEEMDACEKEFKECMEGLEKPVAPQNDQNEIKDLQTKLRELQLQYQASMDEQGRLLAVQEQLEGQLQCCQEELRQLREKRPSTFKAQGKNANKNMNKNANGVKTKKVTKLCSDTSKSDFETRKSLEVVLYYKASQMKLDGLAKEEEKREEMEEEKEKEVKEETKEPCGDELAAEPEDPGEAKSTEDQEENKEDNEDEEDDINSSLESPKENNPLRLSESKKNMFGLWKPMVFLAIAAVALYVLPNMRQQESEFCLME</sequence>
<feature type="compositionally biased region" description="Pro residues" evidence="2">
    <location>
        <begin position="234"/>
        <end position="246"/>
    </location>
</feature>
<dbReference type="Proteomes" id="UP000008225">
    <property type="component" value="Chromosome 8"/>
</dbReference>
<dbReference type="InterPro" id="IPR051176">
    <property type="entry name" value="Cent_Immune-Sig_Mod"/>
</dbReference>
<dbReference type="Gene3D" id="1.10.287.1490">
    <property type="match status" value="1"/>
</dbReference>
<dbReference type="GO" id="GO:0007338">
    <property type="term" value="P:single fertilization"/>
    <property type="evidence" value="ECO:0007669"/>
    <property type="project" value="TreeGrafter"/>
</dbReference>
<feature type="region of interest" description="Disordered" evidence="2">
    <location>
        <begin position="60"/>
        <end position="122"/>
    </location>
</feature>
<dbReference type="PANTHER" id="PTHR15715">
    <property type="entry name" value="CENTROSOMAL PROTEIN OF 170 KDA"/>
    <property type="match status" value="1"/>
</dbReference>
<evidence type="ECO:0000313" key="4">
    <source>
        <dbReference type="Ensembl" id="ENSCJAP00000033012.3"/>
    </source>
</evidence>
<feature type="compositionally biased region" description="Acidic residues" evidence="2">
    <location>
        <begin position="335"/>
        <end position="350"/>
    </location>
</feature>
<dbReference type="GO" id="GO:0002080">
    <property type="term" value="C:acrosomal membrane"/>
    <property type="evidence" value="ECO:0007669"/>
    <property type="project" value="TreeGrafter"/>
</dbReference>
<feature type="compositionally biased region" description="Low complexity" evidence="2">
    <location>
        <begin position="179"/>
        <end position="190"/>
    </location>
</feature>
<keyword evidence="5" id="KW-1185">Reference proteome</keyword>
<evidence type="ECO:0000256" key="3">
    <source>
        <dbReference type="SAM" id="Phobius"/>
    </source>
</evidence>
<feature type="coiled-coil region" evidence="1">
    <location>
        <begin position="615"/>
        <end position="841"/>
    </location>
</feature>
<evidence type="ECO:0000256" key="1">
    <source>
        <dbReference type="SAM" id="Coils"/>
    </source>
</evidence>
<dbReference type="Ensembl" id="ENSCJAT00000034885.3">
    <property type="protein sequence ID" value="ENSCJAP00000033012.3"/>
    <property type="gene ID" value="ENSCJAG00000017866.5"/>
</dbReference>
<keyword evidence="3" id="KW-1133">Transmembrane helix</keyword>
<dbReference type="AlphaFoldDB" id="F6PVI4"/>
<protein>
    <submittedName>
        <fullName evidence="4">Coiled-coil domain containing 136</fullName>
    </submittedName>
</protein>
<reference evidence="4" key="3">
    <citation type="submission" date="2025-09" db="UniProtKB">
        <authorList>
            <consortium name="Ensembl"/>
        </authorList>
    </citation>
    <scope>IDENTIFICATION</scope>
</reference>
<dbReference type="HOGENOM" id="CLU_040425_0_0_1"/>
<dbReference type="GeneTree" id="ENSGT00940000159122"/>
<evidence type="ECO:0000313" key="5">
    <source>
        <dbReference type="Proteomes" id="UP000008225"/>
    </source>
</evidence>
<dbReference type="GO" id="GO:0001675">
    <property type="term" value="P:acrosome assembly"/>
    <property type="evidence" value="ECO:0007669"/>
    <property type="project" value="TreeGrafter"/>
</dbReference>
<feature type="compositionally biased region" description="Basic and acidic residues" evidence="2">
    <location>
        <begin position="1285"/>
        <end position="1312"/>
    </location>
</feature>
<evidence type="ECO:0000256" key="2">
    <source>
        <dbReference type="SAM" id="MobiDB-lite"/>
    </source>
</evidence>
<keyword evidence="1" id="KW-0175">Coiled coil</keyword>
<reference evidence="4" key="2">
    <citation type="submission" date="2025-08" db="UniProtKB">
        <authorList>
            <consortium name="Ensembl"/>
        </authorList>
    </citation>
    <scope>IDENTIFICATION</scope>
</reference>
<keyword evidence="3" id="KW-0812">Transmembrane</keyword>
<name>F6PVI4_CALJA</name>
<feature type="transmembrane region" description="Helical" evidence="3">
    <location>
        <begin position="1369"/>
        <end position="1388"/>
    </location>
</feature>
<reference evidence="4" key="1">
    <citation type="submission" date="2009-03" db="EMBL/GenBank/DDBJ databases">
        <authorList>
            <person name="Warren W."/>
            <person name="Ye L."/>
            <person name="Minx P."/>
            <person name="Worley K."/>
            <person name="Gibbs R."/>
            <person name="Wilson R.K."/>
        </authorList>
    </citation>
    <scope>NUCLEOTIDE SEQUENCE [LARGE SCALE GENOMIC DNA]</scope>
</reference>
<gene>
    <name evidence="4" type="primary">CCDC136</name>
</gene>
<dbReference type="PANTHER" id="PTHR15715:SF26">
    <property type="entry name" value="COILED-COIL DOMAIN-CONTAINING PROTEIN 136"/>
    <property type="match status" value="1"/>
</dbReference>